<sequence length="463" mass="48266">MSAPTSAQGAQAAQGAQGVQGLQGLQPTKLLPRLGLLGVVFFGLAYMAPGIVTSTFGVVSGASRGAAPTAYLIATAAMLLTAIAYAVLARAYPNAGSAYTYVGKTLGRVAGFFAGWVILLDYLFLPMVAWLIQSTYLHAQFPGIPLWVWLVVNVGATTAINLLGIALADRVNIVLTVAAMASVAALVVVLLLFLGREGGAPVSSALWNEETSVVAVSSAAAVAAYSFLGFDAISTLSEETKEPKRDIPRGIVLAVLIGGCIFVGVSLLMQLVHPGGAFDDPDTAGYTISIFAGGAAFTNINNLVSVIAGFGSGLAIQATSSRLLFVMGRDGVLPRAVFGRLSNAFRVPWLNILLIGAIGMFGMLLDIGTATAYINFGAFLAFALVNIAFLVWIWRRAERSRPVAARALLSLVPIAGFAVDLYLFSQLHPEAYAVGGVWLALGVVMLAVATGGFRRPVPVLSER</sequence>
<feature type="transmembrane region" description="Helical" evidence="5">
    <location>
        <begin position="373"/>
        <end position="394"/>
    </location>
</feature>
<dbReference type="GO" id="GO:0055085">
    <property type="term" value="P:transmembrane transport"/>
    <property type="evidence" value="ECO:0007669"/>
    <property type="project" value="InterPro"/>
</dbReference>
<dbReference type="InterPro" id="IPR004841">
    <property type="entry name" value="AA-permease/SLC12A_dom"/>
</dbReference>
<feature type="transmembrane region" description="Helical" evidence="5">
    <location>
        <begin position="213"/>
        <end position="230"/>
    </location>
</feature>
<gene>
    <name evidence="7" type="ORF">SAMN04488565_0396</name>
</gene>
<keyword evidence="3 5" id="KW-1133">Transmembrane helix</keyword>
<dbReference type="RefSeq" id="WP_244887459.1">
    <property type="nucleotide sequence ID" value="NZ_FNKB01000001.1"/>
</dbReference>
<dbReference type="Pfam" id="PF00324">
    <property type="entry name" value="AA_permease"/>
    <property type="match status" value="1"/>
</dbReference>
<protein>
    <submittedName>
        <fullName evidence="7">Amino acid transporter</fullName>
    </submittedName>
</protein>
<evidence type="ECO:0000256" key="2">
    <source>
        <dbReference type="ARBA" id="ARBA00022692"/>
    </source>
</evidence>
<feature type="transmembrane region" description="Helical" evidence="5">
    <location>
        <begin position="70"/>
        <end position="88"/>
    </location>
</feature>
<reference evidence="7 8" key="1">
    <citation type="submission" date="2016-10" db="EMBL/GenBank/DDBJ databases">
        <authorList>
            <person name="de Groot N.N."/>
        </authorList>
    </citation>
    <scope>NUCLEOTIDE SEQUENCE [LARGE SCALE GENOMIC DNA]</scope>
    <source>
        <strain evidence="7 8">DSM 22788</strain>
    </source>
</reference>
<dbReference type="STRING" id="1079994.SAMN04488565_0396"/>
<dbReference type="InterPro" id="IPR050367">
    <property type="entry name" value="APC_superfamily"/>
</dbReference>
<dbReference type="GO" id="GO:0016020">
    <property type="term" value="C:membrane"/>
    <property type="evidence" value="ECO:0007669"/>
    <property type="project" value="UniProtKB-SubCell"/>
</dbReference>
<evidence type="ECO:0000259" key="6">
    <source>
        <dbReference type="Pfam" id="PF00324"/>
    </source>
</evidence>
<feature type="transmembrane region" description="Helical" evidence="5">
    <location>
        <begin position="406"/>
        <end position="425"/>
    </location>
</feature>
<feature type="transmembrane region" description="Helical" evidence="5">
    <location>
        <begin position="173"/>
        <end position="193"/>
    </location>
</feature>
<feature type="transmembrane region" description="Helical" evidence="5">
    <location>
        <begin position="251"/>
        <end position="272"/>
    </location>
</feature>
<evidence type="ECO:0000313" key="7">
    <source>
        <dbReference type="EMBL" id="SDQ08628.1"/>
    </source>
</evidence>
<feature type="transmembrane region" description="Helical" evidence="5">
    <location>
        <begin position="144"/>
        <end position="166"/>
    </location>
</feature>
<feature type="transmembrane region" description="Helical" evidence="5">
    <location>
        <begin position="109"/>
        <end position="132"/>
    </location>
</feature>
<dbReference type="PIRSF" id="PIRSF006060">
    <property type="entry name" value="AA_transporter"/>
    <property type="match status" value="1"/>
</dbReference>
<evidence type="ECO:0000256" key="5">
    <source>
        <dbReference type="SAM" id="Phobius"/>
    </source>
</evidence>
<evidence type="ECO:0000256" key="3">
    <source>
        <dbReference type="ARBA" id="ARBA00022989"/>
    </source>
</evidence>
<keyword evidence="2 5" id="KW-0812">Transmembrane</keyword>
<comment type="subcellular location">
    <subcellularLocation>
        <location evidence="1">Membrane</location>
        <topology evidence="1">Multi-pass membrane protein</topology>
    </subcellularLocation>
</comment>
<dbReference type="Proteomes" id="UP000182690">
    <property type="component" value="Unassembled WGS sequence"/>
</dbReference>
<dbReference type="EMBL" id="FNKB01000001">
    <property type="protein sequence ID" value="SDQ08628.1"/>
    <property type="molecule type" value="Genomic_DNA"/>
</dbReference>
<dbReference type="PANTHER" id="PTHR42770">
    <property type="entry name" value="AMINO ACID TRANSPORTER-RELATED"/>
    <property type="match status" value="1"/>
</dbReference>
<feature type="transmembrane region" description="Helical" evidence="5">
    <location>
        <begin position="34"/>
        <end position="58"/>
    </location>
</feature>
<accession>A0A1H0Y0H3</accession>
<dbReference type="AlphaFoldDB" id="A0A1H0Y0H3"/>
<organism evidence="7 8">
    <name type="scientific">Leucobacter chromiiresistens</name>
    <dbReference type="NCBI Taxonomy" id="1079994"/>
    <lineage>
        <taxon>Bacteria</taxon>
        <taxon>Bacillati</taxon>
        <taxon>Actinomycetota</taxon>
        <taxon>Actinomycetes</taxon>
        <taxon>Micrococcales</taxon>
        <taxon>Microbacteriaceae</taxon>
        <taxon>Leucobacter</taxon>
    </lineage>
</organism>
<dbReference type="PANTHER" id="PTHR42770:SF8">
    <property type="entry name" value="PUTRESCINE IMPORTER PUUP"/>
    <property type="match status" value="1"/>
</dbReference>
<feature type="transmembrane region" description="Helical" evidence="5">
    <location>
        <begin position="431"/>
        <end position="453"/>
    </location>
</feature>
<evidence type="ECO:0000256" key="1">
    <source>
        <dbReference type="ARBA" id="ARBA00004141"/>
    </source>
</evidence>
<dbReference type="Gene3D" id="1.20.1740.10">
    <property type="entry name" value="Amino acid/polyamine transporter I"/>
    <property type="match status" value="1"/>
</dbReference>
<feature type="transmembrane region" description="Helical" evidence="5">
    <location>
        <begin position="347"/>
        <end position="367"/>
    </location>
</feature>
<evidence type="ECO:0000313" key="8">
    <source>
        <dbReference type="Proteomes" id="UP000182690"/>
    </source>
</evidence>
<feature type="domain" description="Amino acid permease/ SLC12A" evidence="6">
    <location>
        <begin position="45"/>
        <end position="393"/>
    </location>
</feature>
<keyword evidence="4 5" id="KW-0472">Membrane</keyword>
<proteinExistence type="predicted"/>
<name>A0A1H0Y0H3_9MICO</name>
<evidence type="ECO:0000256" key="4">
    <source>
        <dbReference type="ARBA" id="ARBA00023136"/>
    </source>
</evidence>